<proteinExistence type="predicted"/>
<dbReference type="InterPro" id="IPR000477">
    <property type="entry name" value="RT_dom"/>
</dbReference>
<dbReference type="Proteomes" id="UP001549920">
    <property type="component" value="Unassembled WGS sequence"/>
</dbReference>
<dbReference type="CDD" id="cd01650">
    <property type="entry name" value="RT_nLTR_like"/>
    <property type="match status" value="1"/>
</dbReference>
<dbReference type="InterPro" id="IPR036691">
    <property type="entry name" value="Endo/exonu/phosph_ase_sf"/>
</dbReference>
<dbReference type="Pfam" id="PF00078">
    <property type="entry name" value="RVT_1"/>
    <property type="match status" value="1"/>
</dbReference>
<dbReference type="EMBL" id="JBEUOH010000006">
    <property type="protein sequence ID" value="KAL0893269.1"/>
    <property type="molecule type" value="Genomic_DNA"/>
</dbReference>
<evidence type="ECO:0000259" key="1">
    <source>
        <dbReference type="Pfam" id="PF00078"/>
    </source>
</evidence>
<reference evidence="2 3" key="1">
    <citation type="submission" date="2024-06" db="EMBL/GenBank/DDBJ databases">
        <title>A chromosome-level genome assembly of beet webworm, Loxostege sticticalis.</title>
        <authorList>
            <person name="Zhang Y."/>
        </authorList>
    </citation>
    <scope>NUCLEOTIDE SEQUENCE [LARGE SCALE GENOMIC DNA]</scope>
    <source>
        <strain evidence="2">AQ026</strain>
        <tissue evidence="2">Whole body</tissue>
    </source>
</reference>
<protein>
    <recommendedName>
        <fullName evidence="1">Reverse transcriptase domain-containing protein</fullName>
    </recommendedName>
</protein>
<dbReference type="InterPro" id="IPR043502">
    <property type="entry name" value="DNA/RNA_pol_sf"/>
</dbReference>
<organism evidence="2 3">
    <name type="scientific">Loxostege sticticalis</name>
    <name type="common">Beet webworm moth</name>
    <dbReference type="NCBI Taxonomy" id="481309"/>
    <lineage>
        <taxon>Eukaryota</taxon>
        <taxon>Metazoa</taxon>
        <taxon>Ecdysozoa</taxon>
        <taxon>Arthropoda</taxon>
        <taxon>Hexapoda</taxon>
        <taxon>Insecta</taxon>
        <taxon>Pterygota</taxon>
        <taxon>Neoptera</taxon>
        <taxon>Endopterygota</taxon>
        <taxon>Lepidoptera</taxon>
        <taxon>Glossata</taxon>
        <taxon>Ditrysia</taxon>
        <taxon>Pyraloidea</taxon>
        <taxon>Crambidae</taxon>
        <taxon>Pyraustinae</taxon>
        <taxon>Loxostege</taxon>
    </lineage>
</organism>
<sequence length="578" mass="67013">MLLRLKAAPATINIIQVYAPTADKEDEILEDFYEEVSKAISLTKKHELNLIMGDFNAKIGKGKSGHGIGPFGLGDRNERGDRLEQFVVERDLVITNTMFKLPPRRLYTWKHPKDGKDGRILRNQIDYILVNRRFRNSILSAKTYPGADIASDHNPVVAEIKLKLKKVTKKITRPILDVAQVKDPQKRFIIKEGIHNSLQKLMSVAGDDVTERYELIRNSIMEAAQPLKISPVCRKSWMTEHILNLMEERRKWKGVDEAKYKELHEAVKQESKSAQNSWWTEQCTEIETAMVKHDSFTVHKKVKEMAGIHRRKETPVLIHNSVPVLNINQKLLVWSDYIQTLFHDNRPEVFQLEIKDESGPLIQKSEVIAAIRNAKTGRAPGPDEVMTELIKLIEEDDLEILISLFNKVYTTGIIPEQWLISTFITIPKKSRPKACSEYRTISLMSHVLKIFLKIIHGRIYRKCEEDLDDTQFGFRNGFGTRDALFCVRVLGERCLDMNRDLHICFIDYEKAFDRVQHTKLIEVLMSKGLDSRDIRIIKNLYWHQKAAVKVENELTEPMEIRRGRRFLRSYRPLTLVLL</sequence>
<dbReference type="Gene3D" id="3.60.10.10">
    <property type="entry name" value="Endonuclease/exonuclease/phosphatase"/>
    <property type="match status" value="1"/>
</dbReference>
<dbReference type="PANTHER" id="PTHR19446">
    <property type="entry name" value="REVERSE TRANSCRIPTASES"/>
    <property type="match status" value="1"/>
</dbReference>
<accession>A0ABR3IAH6</accession>
<dbReference type="CDD" id="cd09076">
    <property type="entry name" value="L1-EN"/>
    <property type="match status" value="1"/>
</dbReference>
<evidence type="ECO:0000313" key="2">
    <source>
        <dbReference type="EMBL" id="KAL0893269.1"/>
    </source>
</evidence>
<comment type="caution">
    <text evidence="2">The sequence shown here is derived from an EMBL/GenBank/DDBJ whole genome shotgun (WGS) entry which is preliminary data.</text>
</comment>
<keyword evidence="3" id="KW-1185">Reference proteome</keyword>
<dbReference type="SUPFAM" id="SSF56672">
    <property type="entry name" value="DNA/RNA polymerases"/>
    <property type="match status" value="1"/>
</dbReference>
<name>A0ABR3IAH6_LOXSC</name>
<dbReference type="SUPFAM" id="SSF56219">
    <property type="entry name" value="DNase I-like"/>
    <property type="match status" value="1"/>
</dbReference>
<feature type="domain" description="Reverse transcriptase" evidence="1">
    <location>
        <begin position="426"/>
        <end position="557"/>
    </location>
</feature>
<evidence type="ECO:0000313" key="3">
    <source>
        <dbReference type="Proteomes" id="UP001549920"/>
    </source>
</evidence>
<gene>
    <name evidence="2" type="ORF">ABMA27_014867</name>
</gene>